<dbReference type="AlphaFoldDB" id="A0AAW0N1X6"/>
<accession>A0AAW0N1X6</accession>
<gene>
    <name evidence="1" type="ORF">WMY93_029353</name>
</gene>
<evidence type="ECO:0000313" key="1">
    <source>
        <dbReference type="EMBL" id="KAK7883179.1"/>
    </source>
</evidence>
<name>A0AAW0N1X6_9GOBI</name>
<proteinExistence type="predicted"/>
<sequence>MRRRQSYHVTAAVTTGPQLTAAVPLRSAKTQEEDADNYALDNHLHQLGPRAGDGERQAITWLRNNDDIVIRQADKGGATVVWG</sequence>
<reference evidence="2" key="1">
    <citation type="submission" date="2024-04" db="EMBL/GenBank/DDBJ databases">
        <title>Salinicola lusitanus LLJ914,a marine bacterium isolated from the Okinawa Trough.</title>
        <authorList>
            <person name="Li J."/>
        </authorList>
    </citation>
    <scope>NUCLEOTIDE SEQUENCE [LARGE SCALE GENOMIC DNA]</scope>
</reference>
<dbReference type="Proteomes" id="UP001460270">
    <property type="component" value="Unassembled WGS sequence"/>
</dbReference>
<protein>
    <submittedName>
        <fullName evidence="1">Uncharacterized protein</fullName>
    </submittedName>
</protein>
<organism evidence="1 2">
    <name type="scientific">Mugilogobius chulae</name>
    <name type="common">yellowstripe goby</name>
    <dbReference type="NCBI Taxonomy" id="88201"/>
    <lineage>
        <taxon>Eukaryota</taxon>
        <taxon>Metazoa</taxon>
        <taxon>Chordata</taxon>
        <taxon>Craniata</taxon>
        <taxon>Vertebrata</taxon>
        <taxon>Euteleostomi</taxon>
        <taxon>Actinopterygii</taxon>
        <taxon>Neopterygii</taxon>
        <taxon>Teleostei</taxon>
        <taxon>Neoteleostei</taxon>
        <taxon>Acanthomorphata</taxon>
        <taxon>Gobiaria</taxon>
        <taxon>Gobiiformes</taxon>
        <taxon>Gobioidei</taxon>
        <taxon>Gobiidae</taxon>
        <taxon>Gobionellinae</taxon>
        <taxon>Mugilogobius</taxon>
    </lineage>
</organism>
<comment type="caution">
    <text evidence="1">The sequence shown here is derived from an EMBL/GenBank/DDBJ whole genome shotgun (WGS) entry which is preliminary data.</text>
</comment>
<keyword evidence="2" id="KW-1185">Reference proteome</keyword>
<dbReference type="EMBL" id="JBBPFD010000021">
    <property type="protein sequence ID" value="KAK7883179.1"/>
    <property type="molecule type" value="Genomic_DNA"/>
</dbReference>
<evidence type="ECO:0000313" key="2">
    <source>
        <dbReference type="Proteomes" id="UP001460270"/>
    </source>
</evidence>